<gene>
    <name evidence="1" type="ORF">PR048_015561</name>
</gene>
<evidence type="ECO:0000313" key="1">
    <source>
        <dbReference type="EMBL" id="KAJ8883707.1"/>
    </source>
</evidence>
<proteinExistence type="predicted"/>
<evidence type="ECO:0000313" key="2">
    <source>
        <dbReference type="Proteomes" id="UP001159363"/>
    </source>
</evidence>
<protein>
    <submittedName>
        <fullName evidence="1">Uncharacterized protein</fullName>
    </submittedName>
</protein>
<keyword evidence="2" id="KW-1185">Reference proteome</keyword>
<dbReference type="Proteomes" id="UP001159363">
    <property type="component" value="Chromosome 4"/>
</dbReference>
<name>A0ABQ9HH88_9NEOP</name>
<accession>A0ABQ9HH88</accession>
<reference evidence="1 2" key="1">
    <citation type="submission" date="2023-02" db="EMBL/GenBank/DDBJ databases">
        <title>LHISI_Scaffold_Assembly.</title>
        <authorList>
            <person name="Stuart O.P."/>
            <person name="Cleave R."/>
            <person name="Magrath M.J.L."/>
            <person name="Mikheyev A.S."/>
        </authorList>
    </citation>
    <scope>NUCLEOTIDE SEQUENCE [LARGE SCALE GENOMIC DNA]</scope>
    <source>
        <strain evidence="1">Daus_M_001</strain>
        <tissue evidence="1">Leg muscle</tissue>
    </source>
</reference>
<sequence>MGCGGEMEGGCGLESWRTRHHQQRVARPSLLLAGLCSINNASSGGSRPFGSSRRWRTAREIFTVRTARLAVRVRRQGRAAVEMSQSVVVPQYGCVGVRRYGSGAADLSFTSIPHTSRGLIGAAVAKWLRRSPPTTAIRARSPAGSLPDSRMWESCWTMPLVGELPRGTPAFPALALQRRFILGSHLLSCPSVGECCLAPGSLPTRASWAHIQEDRGSIPDPAILIFDYFTESFQTFWDGSTANFLPPFLSRQTTCSFCNDYAVDYTLSFSNGRVK</sequence>
<organism evidence="1 2">
    <name type="scientific">Dryococelus australis</name>
    <dbReference type="NCBI Taxonomy" id="614101"/>
    <lineage>
        <taxon>Eukaryota</taxon>
        <taxon>Metazoa</taxon>
        <taxon>Ecdysozoa</taxon>
        <taxon>Arthropoda</taxon>
        <taxon>Hexapoda</taxon>
        <taxon>Insecta</taxon>
        <taxon>Pterygota</taxon>
        <taxon>Neoptera</taxon>
        <taxon>Polyneoptera</taxon>
        <taxon>Phasmatodea</taxon>
        <taxon>Verophasmatodea</taxon>
        <taxon>Anareolatae</taxon>
        <taxon>Phasmatidae</taxon>
        <taxon>Eurycanthinae</taxon>
        <taxon>Dryococelus</taxon>
    </lineage>
</organism>
<comment type="caution">
    <text evidence="1">The sequence shown here is derived from an EMBL/GenBank/DDBJ whole genome shotgun (WGS) entry which is preliminary data.</text>
</comment>
<dbReference type="EMBL" id="JARBHB010000005">
    <property type="protein sequence ID" value="KAJ8883707.1"/>
    <property type="molecule type" value="Genomic_DNA"/>
</dbReference>